<feature type="transmembrane region" description="Helical" evidence="2">
    <location>
        <begin position="325"/>
        <end position="344"/>
    </location>
</feature>
<accession>A0ABR7NHY7</accession>
<keyword evidence="2" id="KW-0812">Transmembrane</keyword>
<evidence type="ECO:0000313" key="5">
    <source>
        <dbReference type="Proteomes" id="UP000658131"/>
    </source>
</evidence>
<feature type="transmembrane region" description="Helical" evidence="2">
    <location>
        <begin position="162"/>
        <end position="182"/>
    </location>
</feature>
<keyword evidence="2" id="KW-1133">Transmembrane helix</keyword>
<feature type="transmembrane region" description="Helical" evidence="2">
    <location>
        <begin position="194"/>
        <end position="215"/>
    </location>
</feature>
<dbReference type="Proteomes" id="UP000658131">
    <property type="component" value="Unassembled WGS sequence"/>
</dbReference>
<proteinExistence type="predicted"/>
<evidence type="ECO:0000256" key="2">
    <source>
        <dbReference type="SAM" id="Phobius"/>
    </source>
</evidence>
<keyword evidence="2" id="KW-0472">Membrane</keyword>
<gene>
    <name evidence="4" type="ORF">H8717_06340</name>
</gene>
<dbReference type="EMBL" id="JACRTB010000008">
    <property type="protein sequence ID" value="MBC8576026.1"/>
    <property type="molecule type" value="Genomic_DNA"/>
</dbReference>
<dbReference type="PANTHER" id="PTHR35342:SF5">
    <property type="entry name" value="TRICARBOXYLIC TRANSPORT PROTEIN"/>
    <property type="match status" value="1"/>
</dbReference>
<reference evidence="4 5" key="1">
    <citation type="submission" date="2020-08" db="EMBL/GenBank/DDBJ databases">
        <title>Genome public.</title>
        <authorList>
            <person name="Liu C."/>
            <person name="Sun Q."/>
        </authorList>
    </citation>
    <scope>NUCLEOTIDE SEQUENCE [LARGE SCALE GENOMIC DNA]</scope>
    <source>
        <strain evidence="4 5">BX1</strain>
    </source>
</reference>
<feature type="domain" description="DUF112" evidence="3">
    <location>
        <begin position="15"/>
        <end position="435"/>
    </location>
</feature>
<comment type="caution">
    <text evidence="4">The sequence shown here is derived from an EMBL/GenBank/DDBJ whole genome shotgun (WGS) entry which is preliminary data.</text>
</comment>
<feature type="transmembrane region" description="Helical" evidence="2">
    <location>
        <begin position="254"/>
        <end position="277"/>
    </location>
</feature>
<sequence length="512" mass="53892">MLFTVISAILTPSNLLIILGGTILGIVFGAVPGLSATTGIALMLPVSFSMSSTTGILFLGSIYIGGISGGLISAILIGVPGTPASVATCFDGYPMAKGGRSSRALGIGILSSFIGTFISVLISMIFCPMLAHYAVKMGPWEFFSLCFCAIILVVTMSKGNMFNGLIAGLLGIIVSCIGIAPIDGAKRFTFGVVNLYSGVNQIGLILGVFAVATLIKNFAKGDTKTPDIDTKGISGFGISLREYCSHWLLIIKSFFIGLWIGFLPGLGAGLANLVAYAQAKASSKTPDKFGTGWDEGIIASETSNNAAIGGAVIPMVALGIPGDTATAMLIGGLMIHGIDAGPLLMTNHPELVYCFFGVMLFAAVLVLILQFFGMRTFPYILRTPVCYLYAAILAICVVGAYADSRTMFNCGLMLVMGVVAMLMAVGNLPTSPFILGYILGPMLESNLRKGLTYSKNGFATFLTRPVSLILLLIAVGSLAWPFIRDRRDAKRKASGKESEVDKMSNVFDVEED</sequence>
<evidence type="ECO:0000256" key="1">
    <source>
        <dbReference type="SAM" id="MobiDB-lite"/>
    </source>
</evidence>
<dbReference type="PANTHER" id="PTHR35342">
    <property type="entry name" value="TRICARBOXYLIC TRANSPORT PROTEIN"/>
    <property type="match status" value="1"/>
</dbReference>
<keyword evidence="5" id="KW-1185">Reference proteome</keyword>
<organism evidence="4 5">
    <name type="scientific">Yanshouia hominis</name>
    <dbReference type="NCBI Taxonomy" id="2763673"/>
    <lineage>
        <taxon>Bacteria</taxon>
        <taxon>Bacillati</taxon>
        <taxon>Bacillota</taxon>
        <taxon>Clostridia</taxon>
        <taxon>Eubacteriales</taxon>
        <taxon>Oscillospiraceae</taxon>
        <taxon>Yanshouia</taxon>
    </lineage>
</organism>
<dbReference type="Pfam" id="PF01970">
    <property type="entry name" value="TctA"/>
    <property type="match status" value="1"/>
</dbReference>
<name>A0ABR7NHY7_9FIRM</name>
<feature type="transmembrane region" description="Helical" evidence="2">
    <location>
        <begin position="458"/>
        <end position="483"/>
    </location>
</feature>
<feature type="region of interest" description="Disordered" evidence="1">
    <location>
        <begin position="491"/>
        <end position="512"/>
    </location>
</feature>
<evidence type="ECO:0000259" key="3">
    <source>
        <dbReference type="Pfam" id="PF01970"/>
    </source>
</evidence>
<evidence type="ECO:0000313" key="4">
    <source>
        <dbReference type="EMBL" id="MBC8576026.1"/>
    </source>
</evidence>
<feature type="transmembrane region" description="Helical" evidence="2">
    <location>
        <begin position="6"/>
        <end position="28"/>
    </location>
</feature>
<feature type="transmembrane region" description="Helical" evidence="2">
    <location>
        <begin position="137"/>
        <end position="155"/>
    </location>
</feature>
<feature type="transmembrane region" description="Helical" evidence="2">
    <location>
        <begin position="105"/>
        <end position="131"/>
    </location>
</feature>
<dbReference type="InterPro" id="IPR002823">
    <property type="entry name" value="DUF112_TM"/>
</dbReference>
<feature type="transmembrane region" description="Helical" evidence="2">
    <location>
        <begin position="414"/>
        <end position="438"/>
    </location>
</feature>
<feature type="transmembrane region" description="Helical" evidence="2">
    <location>
        <begin position="351"/>
        <end position="373"/>
    </location>
</feature>
<protein>
    <submittedName>
        <fullName evidence="4">Tripartite tricarboxylate transporter permease</fullName>
    </submittedName>
</protein>
<feature type="transmembrane region" description="Helical" evidence="2">
    <location>
        <begin position="379"/>
        <end position="402"/>
    </location>
</feature>